<keyword evidence="6" id="KW-1185">Reference proteome</keyword>
<evidence type="ECO:0000313" key="6">
    <source>
        <dbReference type="Proteomes" id="UP001437256"/>
    </source>
</evidence>
<reference evidence="5 6" key="1">
    <citation type="submission" date="2024-05" db="EMBL/GenBank/DDBJ databases">
        <title>A draft genome resource for the thread blight pathogen Marasmius tenuissimus strain MS-2.</title>
        <authorList>
            <person name="Yulfo-Soto G.E."/>
            <person name="Baruah I.K."/>
            <person name="Amoako-Attah I."/>
            <person name="Bukari Y."/>
            <person name="Meinhardt L.W."/>
            <person name="Bailey B.A."/>
            <person name="Cohen S.P."/>
        </authorList>
    </citation>
    <scope>NUCLEOTIDE SEQUENCE [LARGE SCALE GENOMIC DNA]</scope>
    <source>
        <strain evidence="5 6">MS-2</strain>
    </source>
</reference>
<comment type="caution">
    <text evidence="5">The sequence shown here is derived from an EMBL/GenBank/DDBJ whole genome shotgun (WGS) entry which is preliminary data.</text>
</comment>
<feature type="compositionally biased region" description="Low complexity" evidence="2">
    <location>
        <begin position="358"/>
        <end position="408"/>
    </location>
</feature>
<dbReference type="EMBL" id="JBBXMP010000032">
    <property type="protein sequence ID" value="KAL0066777.1"/>
    <property type="molecule type" value="Genomic_DNA"/>
</dbReference>
<dbReference type="Pfam" id="PF03443">
    <property type="entry name" value="AA9"/>
    <property type="match status" value="1"/>
</dbReference>
<dbReference type="Gene3D" id="2.70.50.70">
    <property type="match status" value="1"/>
</dbReference>
<name>A0ABR3A2G6_9AGAR</name>
<evidence type="ECO:0000256" key="3">
    <source>
        <dbReference type="SAM" id="SignalP"/>
    </source>
</evidence>
<organism evidence="5 6">
    <name type="scientific">Marasmius tenuissimus</name>
    <dbReference type="NCBI Taxonomy" id="585030"/>
    <lineage>
        <taxon>Eukaryota</taxon>
        <taxon>Fungi</taxon>
        <taxon>Dikarya</taxon>
        <taxon>Basidiomycota</taxon>
        <taxon>Agaricomycotina</taxon>
        <taxon>Agaricomycetes</taxon>
        <taxon>Agaricomycetidae</taxon>
        <taxon>Agaricales</taxon>
        <taxon>Marasmiineae</taxon>
        <taxon>Marasmiaceae</taxon>
        <taxon>Marasmius</taxon>
    </lineage>
</organism>
<keyword evidence="3" id="KW-0732">Signal</keyword>
<dbReference type="InterPro" id="IPR049892">
    <property type="entry name" value="AA9"/>
</dbReference>
<feature type="domain" description="Auxiliary Activity family 9 catalytic" evidence="4">
    <location>
        <begin position="25"/>
        <end position="263"/>
    </location>
</feature>
<evidence type="ECO:0000259" key="4">
    <source>
        <dbReference type="Pfam" id="PF03443"/>
    </source>
</evidence>
<evidence type="ECO:0000256" key="2">
    <source>
        <dbReference type="SAM" id="MobiDB-lite"/>
    </source>
</evidence>
<feature type="compositionally biased region" description="Low complexity" evidence="2">
    <location>
        <begin position="302"/>
        <end position="351"/>
    </location>
</feature>
<dbReference type="PANTHER" id="PTHR33353:SF34">
    <property type="entry name" value="ENDO-BETA-1,4-GLUCANASE D"/>
    <property type="match status" value="1"/>
</dbReference>
<gene>
    <name evidence="5" type="ORF">AAF712_006169</name>
</gene>
<proteinExistence type="predicted"/>
<feature type="region of interest" description="Disordered" evidence="2">
    <location>
        <begin position="280"/>
        <end position="431"/>
    </location>
</feature>
<sequence length="445" mass="47447">MFSTKFQTLFTVLTLLPFTPFVEAHGQLRGVTIAGKWYDAPNLYYDGDGRNGNTPIRKGYKADFPSYLLPNDFNNDNKMACQEAGAAPAVAQVNAGDEVKWQWEGATHELENDGWPTGTFVHAMGPIITYIGSCNGDCKSVDASQIGWQKIDFAGLNPGNIIDHLRSSMEKKPEPYRSDGLWALASMIENGSSYTSKIPSGLKKGQYMLRSELAAVHNPWNGNYGTGPQNYVGCLQVEVVNGGDTELPYGTKAGSLYATDGDLAHYSVFTSPASFPEVGPGMWNGASGSSQPPAGNSGNQGGNTDNNNNNNGGNQNQGSNDQNNNNNNGSNQNQGGDNNNNNQGGNTDNNNNGGGSYQGSNDNHNDQNNNNGGEQNQNQGQEGQNLQGGSSSGDNSNSNNNGGEQNQGSNGGNGNGTTAHCRRRRSVGIKGRSVVKRHLESKRRH</sequence>
<keyword evidence="1" id="KW-1015">Disulfide bond</keyword>
<dbReference type="Proteomes" id="UP001437256">
    <property type="component" value="Unassembled WGS sequence"/>
</dbReference>
<evidence type="ECO:0000313" key="5">
    <source>
        <dbReference type="EMBL" id="KAL0066777.1"/>
    </source>
</evidence>
<feature type="compositionally biased region" description="Basic residues" evidence="2">
    <location>
        <begin position="420"/>
        <end position="431"/>
    </location>
</feature>
<feature type="signal peptide" evidence="3">
    <location>
        <begin position="1"/>
        <end position="24"/>
    </location>
</feature>
<dbReference type="InterPro" id="IPR005103">
    <property type="entry name" value="AA9_LPMO"/>
</dbReference>
<accession>A0ABR3A2G6</accession>
<protein>
    <recommendedName>
        <fullName evidence="4">Auxiliary Activity family 9 catalytic domain-containing protein</fullName>
    </recommendedName>
</protein>
<evidence type="ECO:0000256" key="1">
    <source>
        <dbReference type="ARBA" id="ARBA00023157"/>
    </source>
</evidence>
<dbReference type="PANTHER" id="PTHR33353">
    <property type="entry name" value="PUTATIVE (AFU_ORTHOLOGUE AFUA_1G12560)-RELATED"/>
    <property type="match status" value="1"/>
</dbReference>
<feature type="chain" id="PRO_5045163312" description="Auxiliary Activity family 9 catalytic domain-containing protein" evidence="3">
    <location>
        <begin position="25"/>
        <end position="445"/>
    </location>
</feature>